<evidence type="ECO:0000256" key="3">
    <source>
        <dbReference type="ARBA" id="ARBA00022475"/>
    </source>
</evidence>
<dbReference type="InterPro" id="IPR050638">
    <property type="entry name" value="AA-Vitamin_Transporters"/>
</dbReference>
<feature type="transmembrane region" description="Helical" evidence="7">
    <location>
        <begin position="283"/>
        <end position="302"/>
    </location>
</feature>
<dbReference type="Proteomes" id="UP000319432">
    <property type="component" value="Chromosome"/>
</dbReference>
<dbReference type="SUPFAM" id="SSF103481">
    <property type="entry name" value="Multidrug resistance efflux transporter EmrE"/>
    <property type="match status" value="2"/>
</dbReference>
<name>A0A518V8W8_BRELA</name>
<accession>A0A518V8W8</accession>
<protein>
    <submittedName>
        <fullName evidence="9">DMT family transporter</fullName>
    </submittedName>
</protein>
<feature type="domain" description="EamA" evidence="8">
    <location>
        <begin position="41"/>
        <end position="148"/>
    </location>
</feature>
<comment type="similarity">
    <text evidence="2">Belongs to the EamA transporter family.</text>
</comment>
<feature type="transmembrane region" description="Helical" evidence="7">
    <location>
        <begin position="107"/>
        <end position="125"/>
    </location>
</feature>
<evidence type="ECO:0000256" key="5">
    <source>
        <dbReference type="ARBA" id="ARBA00022989"/>
    </source>
</evidence>
<feature type="transmembrane region" description="Helical" evidence="7">
    <location>
        <begin position="225"/>
        <end position="246"/>
    </location>
</feature>
<evidence type="ECO:0000313" key="10">
    <source>
        <dbReference type="Proteomes" id="UP000319432"/>
    </source>
</evidence>
<keyword evidence="3" id="KW-1003">Cell membrane</keyword>
<dbReference type="Pfam" id="PF00892">
    <property type="entry name" value="EamA"/>
    <property type="match status" value="2"/>
</dbReference>
<dbReference type="InterPro" id="IPR037185">
    <property type="entry name" value="EmrE-like"/>
</dbReference>
<feature type="transmembrane region" description="Helical" evidence="7">
    <location>
        <begin position="77"/>
        <end position="101"/>
    </location>
</feature>
<feature type="transmembrane region" description="Helical" evidence="7">
    <location>
        <begin position="163"/>
        <end position="183"/>
    </location>
</feature>
<keyword evidence="5 7" id="KW-1133">Transmembrane helix</keyword>
<dbReference type="OrthoDB" id="9805239at2"/>
<evidence type="ECO:0000256" key="4">
    <source>
        <dbReference type="ARBA" id="ARBA00022692"/>
    </source>
</evidence>
<reference evidence="9 10" key="1">
    <citation type="submission" date="2018-11" db="EMBL/GenBank/DDBJ databases">
        <title>Phylogenetic determinants of toxin gene distribution in genomes of Brevibacillus laterosporus.</title>
        <authorList>
            <person name="Glare T.R."/>
            <person name="Durrant A."/>
            <person name="Berry C."/>
            <person name="Palma L."/>
            <person name="Ormskirk M."/>
            <person name="Cox M.O."/>
        </authorList>
    </citation>
    <scope>NUCLEOTIDE SEQUENCE [LARGE SCALE GENOMIC DNA]</scope>
    <source>
        <strain evidence="9 10">1821L</strain>
    </source>
</reference>
<sequence>MASDLFCVMPCFLLGYSVVYSWLTYQLCWDWDVYLPYYSVTLSAEVFTLTRFLMVLPILFGLVYMTERNVKIRLKDIPAFLLAALVGISLYQTLFVASLRYTTASNSSLLIAMSPLFTVIGLLLTKKEKATPTRVIGSFVAVMGVFMIKGLGDVPFQFSWDSLRGDIIALLASMLFGIYPFTLTRLQKTYTALTITLYTALFGSIFLAIYSGADWLRTDFTTLPVATWGSLLFAAYPVTAYSLVVWNYGIEKVGSSRVMPYMYLVPVTAIVIAMLWIDEGMNIWQACGAFFILLGVGVVRQGEQWLHGWKQRSSSKRQQPFSSFLSGDTRL</sequence>
<evidence type="ECO:0000256" key="7">
    <source>
        <dbReference type="SAM" id="Phobius"/>
    </source>
</evidence>
<evidence type="ECO:0000256" key="1">
    <source>
        <dbReference type="ARBA" id="ARBA00004651"/>
    </source>
</evidence>
<gene>
    <name evidence="9" type="ORF">EEL30_14570</name>
</gene>
<dbReference type="GO" id="GO:0005886">
    <property type="term" value="C:plasma membrane"/>
    <property type="evidence" value="ECO:0007669"/>
    <property type="project" value="UniProtKB-SubCell"/>
</dbReference>
<feature type="transmembrane region" description="Helical" evidence="7">
    <location>
        <begin position="37"/>
        <end position="65"/>
    </location>
</feature>
<keyword evidence="6 7" id="KW-0472">Membrane</keyword>
<evidence type="ECO:0000256" key="6">
    <source>
        <dbReference type="ARBA" id="ARBA00023136"/>
    </source>
</evidence>
<dbReference type="PANTHER" id="PTHR32322:SF18">
    <property type="entry name" value="S-ADENOSYLMETHIONINE_S-ADENOSYLHOMOCYSTEINE TRANSPORTER"/>
    <property type="match status" value="1"/>
</dbReference>
<feature type="transmembrane region" description="Helical" evidence="7">
    <location>
        <begin position="258"/>
        <end position="277"/>
    </location>
</feature>
<feature type="domain" description="EamA" evidence="8">
    <location>
        <begin position="164"/>
        <end position="299"/>
    </location>
</feature>
<feature type="transmembrane region" description="Helical" evidence="7">
    <location>
        <begin position="190"/>
        <end position="213"/>
    </location>
</feature>
<keyword evidence="10" id="KW-1185">Reference proteome</keyword>
<feature type="transmembrane region" description="Helical" evidence="7">
    <location>
        <begin position="132"/>
        <end position="151"/>
    </location>
</feature>
<evidence type="ECO:0000256" key="2">
    <source>
        <dbReference type="ARBA" id="ARBA00007362"/>
    </source>
</evidence>
<dbReference type="AlphaFoldDB" id="A0A518V8W8"/>
<dbReference type="EMBL" id="CP033464">
    <property type="protein sequence ID" value="QDX93413.1"/>
    <property type="molecule type" value="Genomic_DNA"/>
</dbReference>
<proteinExistence type="inferred from homology"/>
<keyword evidence="4 7" id="KW-0812">Transmembrane</keyword>
<dbReference type="InterPro" id="IPR000620">
    <property type="entry name" value="EamA_dom"/>
</dbReference>
<evidence type="ECO:0000259" key="8">
    <source>
        <dbReference type="Pfam" id="PF00892"/>
    </source>
</evidence>
<organism evidence="9 10">
    <name type="scientific">Brevibacillus laterosporus</name>
    <name type="common">Bacillus laterosporus</name>
    <dbReference type="NCBI Taxonomy" id="1465"/>
    <lineage>
        <taxon>Bacteria</taxon>
        <taxon>Bacillati</taxon>
        <taxon>Bacillota</taxon>
        <taxon>Bacilli</taxon>
        <taxon>Bacillales</taxon>
        <taxon>Paenibacillaceae</taxon>
        <taxon>Brevibacillus</taxon>
    </lineage>
</organism>
<dbReference type="PANTHER" id="PTHR32322">
    <property type="entry name" value="INNER MEMBRANE TRANSPORTER"/>
    <property type="match status" value="1"/>
</dbReference>
<evidence type="ECO:0000313" key="9">
    <source>
        <dbReference type="EMBL" id="QDX93413.1"/>
    </source>
</evidence>
<comment type="subcellular location">
    <subcellularLocation>
        <location evidence="1">Cell membrane</location>
        <topology evidence="1">Multi-pass membrane protein</topology>
    </subcellularLocation>
</comment>